<dbReference type="EMBL" id="JAPHNI010000519">
    <property type="protein sequence ID" value="KAJ8110246.1"/>
    <property type="molecule type" value="Genomic_DNA"/>
</dbReference>
<accession>A0ACC2I4R4</accession>
<comment type="caution">
    <text evidence="1">The sequence shown here is derived from an EMBL/GenBank/DDBJ whole genome shotgun (WGS) entry which is preliminary data.</text>
</comment>
<keyword evidence="2" id="KW-1185">Reference proteome</keyword>
<dbReference type="Proteomes" id="UP001153331">
    <property type="component" value="Unassembled WGS sequence"/>
</dbReference>
<sequence>MTSVTFAFTRSECVTAPVKDSVRQCYFSVEDLLPHLTSVTQQDCATLPTSSAQTLKDAPHPHMFDCAEYTDIFADTIPGDLSKHIDRRNGDNHTSQTPEAARESDRKCKPYKDDMLCTCLEKTRDAWSRALLPSCSCSESPELRMSSVETAQPCTLVYLLAQACTGVPRSTAALRSAVSDSGVWHERPPQGSSLPRVYVAAAGGQNVAQVQSRAARRIARTRARVLLTAPVHSCYISLAPLQFVDRRSFGLPGSIADLLGLTPGHLVGGGGKAGRTGTSQADESHAEAVHDQLQHTTLAGSPVNPSPTPSHSSY</sequence>
<protein>
    <submittedName>
        <fullName evidence="1">Uncharacterized protein</fullName>
    </submittedName>
</protein>
<evidence type="ECO:0000313" key="1">
    <source>
        <dbReference type="EMBL" id="KAJ8110246.1"/>
    </source>
</evidence>
<name>A0ACC2I4R4_9PLEO</name>
<organism evidence="1 2">
    <name type="scientific">Boeremia exigua</name>
    <dbReference type="NCBI Taxonomy" id="749465"/>
    <lineage>
        <taxon>Eukaryota</taxon>
        <taxon>Fungi</taxon>
        <taxon>Dikarya</taxon>
        <taxon>Ascomycota</taxon>
        <taxon>Pezizomycotina</taxon>
        <taxon>Dothideomycetes</taxon>
        <taxon>Pleosporomycetidae</taxon>
        <taxon>Pleosporales</taxon>
        <taxon>Pleosporineae</taxon>
        <taxon>Didymellaceae</taxon>
        <taxon>Boeremia</taxon>
    </lineage>
</organism>
<reference evidence="1" key="1">
    <citation type="submission" date="2022-11" db="EMBL/GenBank/DDBJ databases">
        <title>Genome Sequence of Boeremia exigua.</title>
        <authorList>
            <person name="Buettner E."/>
        </authorList>
    </citation>
    <scope>NUCLEOTIDE SEQUENCE</scope>
    <source>
        <strain evidence="1">CU02</strain>
    </source>
</reference>
<evidence type="ECO:0000313" key="2">
    <source>
        <dbReference type="Proteomes" id="UP001153331"/>
    </source>
</evidence>
<proteinExistence type="predicted"/>
<gene>
    <name evidence="1" type="ORF">OPT61_g6860</name>
</gene>